<sequence length="220" mass="24125">MNAKTRIIVVDDHQLVLDGLASIVKEIEEIDLLATASNGKEGLKLVEVLKPDLVLTDIDMPIMNGIEFTTQLKRDYPTIKVIVLTMHSEPSLTKKLMELGADGYLLKNVDCNELVDGVLKVSSGKSYFSAAVTQSLLNEGKSGSSLFASESETVILSRLTSREVEILKAIAEGYSNKEIGDKLFISHRTVDTHRTNLMKKLEVHNIAGLIKFAIKSGLVN</sequence>
<feature type="modified residue" description="4-aspartylphosphate" evidence="5">
    <location>
        <position position="57"/>
    </location>
</feature>
<dbReference type="RefSeq" id="WP_160631445.1">
    <property type="nucleotide sequence ID" value="NZ_WWNE01000003.1"/>
</dbReference>
<evidence type="ECO:0000256" key="5">
    <source>
        <dbReference type="PROSITE-ProRule" id="PRU00169"/>
    </source>
</evidence>
<dbReference type="Pfam" id="PF00072">
    <property type="entry name" value="Response_reg"/>
    <property type="match status" value="1"/>
</dbReference>
<comment type="caution">
    <text evidence="8">The sequence shown here is derived from an EMBL/GenBank/DDBJ whole genome shotgun (WGS) entry which is preliminary data.</text>
</comment>
<reference evidence="8 9" key="1">
    <citation type="submission" date="2019-12" db="EMBL/GenBank/DDBJ databases">
        <authorList>
            <person name="Zhao J."/>
        </authorList>
    </citation>
    <scope>NUCLEOTIDE SEQUENCE [LARGE SCALE GENOMIC DNA]</scope>
    <source>
        <strain evidence="8 9">S-15</strain>
    </source>
</reference>
<dbReference type="SMART" id="SM00448">
    <property type="entry name" value="REC"/>
    <property type="match status" value="1"/>
</dbReference>
<dbReference type="InterPro" id="IPR001789">
    <property type="entry name" value="Sig_transdc_resp-reg_receiver"/>
</dbReference>
<dbReference type="PROSITE" id="PS00622">
    <property type="entry name" value="HTH_LUXR_1"/>
    <property type="match status" value="1"/>
</dbReference>
<dbReference type="InterPro" id="IPR058245">
    <property type="entry name" value="NreC/VraR/RcsB-like_REC"/>
</dbReference>
<dbReference type="EMBL" id="WWNE01000003">
    <property type="protein sequence ID" value="NBG64877.1"/>
    <property type="molecule type" value="Genomic_DNA"/>
</dbReference>
<dbReference type="CDD" id="cd17535">
    <property type="entry name" value="REC_NarL-like"/>
    <property type="match status" value="1"/>
</dbReference>
<dbReference type="PROSITE" id="PS50110">
    <property type="entry name" value="RESPONSE_REGULATORY"/>
    <property type="match status" value="1"/>
</dbReference>
<dbReference type="PROSITE" id="PS50043">
    <property type="entry name" value="HTH_LUXR_2"/>
    <property type="match status" value="1"/>
</dbReference>
<evidence type="ECO:0000256" key="4">
    <source>
        <dbReference type="ARBA" id="ARBA00023163"/>
    </source>
</evidence>
<dbReference type="Gene3D" id="3.40.50.2300">
    <property type="match status" value="1"/>
</dbReference>
<dbReference type="GO" id="GO:0006355">
    <property type="term" value="P:regulation of DNA-templated transcription"/>
    <property type="evidence" value="ECO:0007669"/>
    <property type="project" value="InterPro"/>
</dbReference>
<evidence type="ECO:0000313" key="9">
    <source>
        <dbReference type="Proteomes" id="UP000470771"/>
    </source>
</evidence>
<protein>
    <submittedName>
        <fullName evidence="8">Response regulator</fullName>
    </submittedName>
</protein>
<evidence type="ECO:0000256" key="1">
    <source>
        <dbReference type="ARBA" id="ARBA00022553"/>
    </source>
</evidence>
<dbReference type="CDD" id="cd06170">
    <property type="entry name" value="LuxR_C_like"/>
    <property type="match status" value="1"/>
</dbReference>
<dbReference type="PANTHER" id="PTHR43214:SF41">
    <property type="entry name" value="NITRATE_NITRITE RESPONSE REGULATOR PROTEIN NARP"/>
    <property type="match status" value="1"/>
</dbReference>
<keyword evidence="1 5" id="KW-0597">Phosphoprotein</keyword>
<dbReference type="GO" id="GO:0003677">
    <property type="term" value="F:DNA binding"/>
    <property type="evidence" value="ECO:0007669"/>
    <property type="project" value="UniProtKB-KW"/>
</dbReference>
<organism evidence="8 9">
    <name type="scientific">Acidiluteibacter ferrifornacis</name>
    <dbReference type="NCBI Taxonomy" id="2692424"/>
    <lineage>
        <taxon>Bacteria</taxon>
        <taxon>Pseudomonadati</taxon>
        <taxon>Bacteroidota</taxon>
        <taxon>Flavobacteriia</taxon>
        <taxon>Flavobacteriales</taxon>
        <taxon>Cryomorphaceae</taxon>
        <taxon>Acidiluteibacter</taxon>
    </lineage>
</organism>
<evidence type="ECO:0000313" key="8">
    <source>
        <dbReference type="EMBL" id="NBG64877.1"/>
    </source>
</evidence>
<dbReference type="InterPro" id="IPR011006">
    <property type="entry name" value="CheY-like_superfamily"/>
</dbReference>
<evidence type="ECO:0000256" key="3">
    <source>
        <dbReference type="ARBA" id="ARBA00023125"/>
    </source>
</evidence>
<dbReference type="Proteomes" id="UP000470771">
    <property type="component" value="Unassembled WGS sequence"/>
</dbReference>
<dbReference type="InterPro" id="IPR016032">
    <property type="entry name" value="Sig_transdc_resp-reg_C-effctor"/>
</dbReference>
<dbReference type="SUPFAM" id="SSF52172">
    <property type="entry name" value="CheY-like"/>
    <property type="match status" value="1"/>
</dbReference>
<dbReference type="SMART" id="SM00421">
    <property type="entry name" value="HTH_LUXR"/>
    <property type="match status" value="1"/>
</dbReference>
<name>A0A6N9NI49_9FLAO</name>
<feature type="domain" description="HTH luxR-type" evidence="6">
    <location>
        <begin position="152"/>
        <end position="217"/>
    </location>
</feature>
<dbReference type="PANTHER" id="PTHR43214">
    <property type="entry name" value="TWO-COMPONENT RESPONSE REGULATOR"/>
    <property type="match status" value="1"/>
</dbReference>
<evidence type="ECO:0000259" key="6">
    <source>
        <dbReference type="PROSITE" id="PS50043"/>
    </source>
</evidence>
<keyword evidence="3" id="KW-0238">DNA-binding</keyword>
<dbReference type="InterPro" id="IPR000792">
    <property type="entry name" value="Tscrpt_reg_LuxR_C"/>
</dbReference>
<dbReference type="SUPFAM" id="SSF46894">
    <property type="entry name" value="C-terminal effector domain of the bipartite response regulators"/>
    <property type="match status" value="1"/>
</dbReference>
<dbReference type="InterPro" id="IPR039420">
    <property type="entry name" value="WalR-like"/>
</dbReference>
<gene>
    <name evidence="8" type="ORF">GQN54_02030</name>
</gene>
<dbReference type="PRINTS" id="PR00038">
    <property type="entry name" value="HTHLUXR"/>
</dbReference>
<dbReference type="GO" id="GO:0000160">
    <property type="term" value="P:phosphorelay signal transduction system"/>
    <property type="evidence" value="ECO:0007669"/>
    <property type="project" value="InterPro"/>
</dbReference>
<keyword evidence="2" id="KW-0805">Transcription regulation</keyword>
<evidence type="ECO:0000259" key="7">
    <source>
        <dbReference type="PROSITE" id="PS50110"/>
    </source>
</evidence>
<dbReference type="AlphaFoldDB" id="A0A6N9NI49"/>
<keyword evidence="9" id="KW-1185">Reference proteome</keyword>
<dbReference type="Pfam" id="PF00196">
    <property type="entry name" value="GerE"/>
    <property type="match status" value="1"/>
</dbReference>
<keyword evidence="4" id="KW-0804">Transcription</keyword>
<proteinExistence type="predicted"/>
<feature type="domain" description="Response regulatory" evidence="7">
    <location>
        <begin position="6"/>
        <end position="122"/>
    </location>
</feature>
<evidence type="ECO:0000256" key="2">
    <source>
        <dbReference type="ARBA" id="ARBA00023015"/>
    </source>
</evidence>
<accession>A0A6N9NI49</accession>